<gene>
    <name evidence="3" type="ORF">ABT317_33350</name>
</gene>
<dbReference type="Gene3D" id="2.170.16.10">
    <property type="entry name" value="Hedgehog/Intein (Hint) domain"/>
    <property type="match status" value="2"/>
</dbReference>
<keyword evidence="4" id="KW-1185">Reference proteome</keyword>
<sequence length="499" mass="50642">PITRICCPAKRRTMASVTFRLVAGAAGSLVEQGFKCAENGGGDCSVGAFAGSAVEGAVSGAVGGALGSLGGKILSKVAPKAMKVVGGLFGKGATDVEESAAADATDGAASAAESEGAGTRAQSHSEDGPGGAAEESGPSCRIGGPHSFTGATRVLMADGTTKAIDQVKVGDSIANAVPGATGTEAHEVTDVIVTHTDHDFVDVTIKDAGKSADKKSVKAGAKAAAKSVAKRAARKAAFGLAASAAVLGALSGGHGHGDAQEPVAAVSTADARNAHLTTTFHHPFYDETRSAFVEAKDLKPGDVLQTPTGTTEVTGVRLYHANTTTYDLTIGSLHTYYVVAGDAPVLVHNCGTGYNSAGKPCGCGAPRVFAVDSSGEATAMPVHEIDRARFPDVADNFDNAMANGESPIVNRLTGRSNIRANRNAAQAGQPRPGDLGTDANGGALSWEEFPFASTTQGGAGATLRLINRVQNTTHGRESLWPFLRDNGVNNGDPYYVRTK</sequence>
<dbReference type="EMBL" id="JBEPCU010000836">
    <property type="protein sequence ID" value="MER6981725.1"/>
    <property type="molecule type" value="Genomic_DNA"/>
</dbReference>
<proteinExistence type="predicted"/>
<name>A0ABV1WC51_9ACTN</name>
<dbReference type="SUPFAM" id="SSF51294">
    <property type="entry name" value="Hedgehog/intein (Hint) domain"/>
    <property type="match status" value="2"/>
</dbReference>
<evidence type="ECO:0000313" key="4">
    <source>
        <dbReference type="Proteomes" id="UP001458415"/>
    </source>
</evidence>
<dbReference type="SMART" id="SM00306">
    <property type="entry name" value="HintN"/>
    <property type="match status" value="1"/>
</dbReference>
<dbReference type="CDD" id="cd00081">
    <property type="entry name" value="Hint"/>
    <property type="match status" value="1"/>
</dbReference>
<dbReference type="InterPro" id="IPR003587">
    <property type="entry name" value="Hint_dom_N"/>
</dbReference>
<evidence type="ECO:0000313" key="3">
    <source>
        <dbReference type="EMBL" id="MER6981725.1"/>
    </source>
</evidence>
<dbReference type="InterPro" id="IPR029476">
    <property type="entry name" value="DNase_NucA_NucB"/>
</dbReference>
<protein>
    <submittedName>
        <fullName evidence="3">Polymorphic toxin-type HINT domain-containing protein</fullName>
    </submittedName>
</protein>
<reference evidence="3 4" key="1">
    <citation type="submission" date="2024-06" db="EMBL/GenBank/DDBJ databases">
        <title>The Natural Products Discovery Center: Release of the First 8490 Sequenced Strains for Exploring Actinobacteria Biosynthetic Diversity.</title>
        <authorList>
            <person name="Kalkreuter E."/>
            <person name="Kautsar S.A."/>
            <person name="Yang D."/>
            <person name="Bader C.D."/>
            <person name="Teijaro C.N."/>
            <person name="Fluegel L."/>
            <person name="Davis C.M."/>
            <person name="Simpson J.R."/>
            <person name="Lauterbach L."/>
            <person name="Steele A.D."/>
            <person name="Gui C."/>
            <person name="Meng S."/>
            <person name="Li G."/>
            <person name="Viehrig K."/>
            <person name="Ye F."/>
            <person name="Su P."/>
            <person name="Kiefer A.F."/>
            <person name="Nichols A."/>
            <person name="Cepeda A.J."/>
            <person name="Yan W."/>
            <person name="Fan B."/>
            <person name="Jiang Y."/>
            <person name="Adhikari A."/>
            <person name="Zheng C.-J."/>
            <person name="Schuster L."/>
            <person name="Cowan T.M."/>
            <person name="Smanski M.J."/>
            <person name="Chevrette M.G."/>
            <person name="De Carvalho L.P.S."/>
            <person name="Shen B."/>
        </authorList>
    </citation>
    <scope>NUCLEOTIDE SEQUENCE [LARGE SCALE GENOMIC DNA]</scope>
    <source>
        <strain evidence="3 4">NPDC000634</strain>
    </source>
</reference>
<dbReference type="Proteomes" id="UP001458415">
    <property type="component" value="Unassembled WGS sequence"/>
</dbReference>
<evidence type="ECO:0000259" key="2">
    <source>
        <dbReference type="SMART" id="SM00306"/>
    </source>
</evidence>
<dbReference type="PROSITE" id="PS50818">
    <property type="entry name" value="INTEIN_C_TER"/>
    <property type="match status" value="1"/>
</dbReference>
<feature type="region of interest" description="Disordered" evidence="1">
    <location>
        <begin position="100"/>
        <end position="145"/>
    </location>
</feature>
<dbReference type="InterPro" id="IPR036844">
    <property type="entry name" value="Hint_dom_sf"/>
</dbReference>
<comment type="caution">
    <text evidence="3">The sequence shown here is derived from an EMBL/GenBank/DDBJ whole genome shotgun (WGS) entry which is preliminary data.</text>
</comment>
<dbReference type="Pfam" id="PF14040">
    <property type="entry name" value="DNase_NucA_NucB"/>
    <property type="match status" value="1"/>
</dbReference>
<dbReference type="InterPro" id="IPR030934">
    <property type="entry name" value="Intein_C"/>
</dbReference>
<organism evidence="3 4">
    <name type="scientific">Streptomyces carpinensis</name>
    <dbReference type="NCBI Taxonomy" id="66369"/>
    <lineage>
        <taxon>Bacteria</taxon>
        <taxon>Bacillati</taxon>
        <taxon>Actinomycetota</taxon>
        <taxon>Actinomycetes</taxon>
        <taxon>Kitasatosporales</taxon>
        <taxon>Streptomycetaceae</taxon>
        <taxon>Streptomyces</taxon>
    </lineage>
</organism>
<accession>A0ABV1WC51</accession>
<feature type="non-terminal residue" evidence="3">
    <location>
        <position position="1"/>
    </location>
</feature>
<evidence type="ECO:0000256" key="1">
    <source>
        <dbReference type="SAM" id="MobiDB-lite"/>
    </source>
</evidence>
<feature type="domain" description="Hint" evidence="2">
    <location>
        <begin position="145"/>
        <end position="308"/>
    </location>
</feature>
<feature type="compositionally biased region" description="Low complexity" evidence="1">
    <location>
        <begin position="101"/>
        <end position="119"/>
    </location>
</feature>
<dbReference type="Pfam" id="PF07591">
    <property type="entry name" value="PT-HINT"/>
    <property type="match status" value="1"/>
</dbReference>